<dbReference type="PROSITE" id="PS00922">
    <property type="entry name" value="TRANSGLYCOSYLASE"/>
    <property type="match status" value="1"/>
</dbReference>
<dbReference type="STRING" id="1765967.BW247_14555"/>
<dbReference type="InterPro" id="IPR008258">
    <property type="entry name" value="Transglycosylase_SLT_dom_1"/>
</dbReference>
<keyword evidence="5" id="KW-1185">Reference proteome</keyword>
<feature type="domain" description="LysM" evidence="3">
    <location>
        <begin position="296"/>
        <end position="339"/>
    </location>
</feature>
<dbReference type="GO" id="GO:0008932">
    <property type="term" value="F:lytic endotransglycosylase activity"/>
    <property type="evidence" value="ECO:0007669"/>
    <property type="project" value="TreeGrafter"/>
</dbReference>
<feature type="domain" description="LysM" evidence="3">
    <location>
        <begin position="576"/>
        <end position="620"/>
    </location>
</feature>
<dbReference type="SMART" id="SM00257">
    <property type="entry name" value="LysM"/>
    <property type="match status" value="7"/>
</dbReference>
<dbReference type="InterPro" id="IPR023346">
    <property type="entry name" value="Lysozyme-like_dom_sf"/>
</dbReference>
<proteinExistence type="inferred from homology"/>
<name>A0A1P8UK69_9GAMM</name>
<feature type="domain" description="LysM" evidence="3">
    <location>
        <begin position="706"/>
        <end position="750"/>
    </location>
</feature>
<organism evidence="4 5">
    <name type="scientific">Acidihalobacter ferrooxydans</name>
    <dbReference type="NCBI Taxonomy" id="1765967"/>
    <lineage>
        <taxon>Bacteria</taxon>
        <taxon>Pseudomonadati</taxon>
        <taxon>Pseudomonadota</taxon>
        <taxon>Gammaproteobacteria</taxon>
        <taxon>Chromatiales</taxon>
        <taxon>Ectothiorhodospiraceae</taxon>
        <taxon>Acidihalobacter</taxon>
    </lineage>
</organism>
<gene>
    <name evidence="4" type="ORF">BW247_14555</name>
</gene>
<evidence type="ECO:0000313" key="5">
    <source>
        <dbReference type="Proteomes" id="UP000243807"/>
    </source>
</evidence>
<dbReference type="PROSITE" id="PS51782">
    <property type="entry name" value="LYSM"/>
    <property type="match status" value="7"/>
</dbReference>
<evidence type="ECO:0000256" key="1">
    <source>
        <dbReference type="ARBA" id="ARBA00007734"/>
    </source>
</evidence>
<feature type="compositionally biased region" description="Pro residues" evidence="2">
    <location>
        <begin position="491"/>
        <end position="501"/>
    </location>
</feature>
<dbReference type="SUPFAM" id="SSF54106">
    <property type="entry name" value="LysM domain"/>
    <property type="match status" value="7"/>
</dbReference>
<dbReference type="CDD" id="cd16894">
    <property type="entry name" value="MltD-like"/>
    <property type="match status" value="1"/>
</dbReference>
<feature type="domain" description="LysM" evidence="3">
    <location>
        <begin position="360"/>
        <end position="404"/>
    </location>
</feature>
<dbReference type="Pfam" id="PF01464">
    <property type="entry name" value="SLT"/>
    <property type="match status" value="1"/>
</dbReference>
<dbReference type="InterPro" id="IPR018392">
    <property type="entry name" value="LysM"/>
</dbReference>
<dbReference type="PANTHER" id="PTHR33734:SF22">
    <property type="entry name" value="MEMBRANE-BOUND LYTIC MUREIN TRANSGLYCOSYLASE D"/>
    <property type="match status" value="1"/>
</dbReference>
<protein>
    <recommendedName>
        <fullName evidence="3">LysM domain-containing protein</fullName>
    </recommendedName>
</protein>
<evidence type="ECO:0000313" key="4">
    <source>
        <dbReference type="EMBL" id="APZ44162.1"/>
    </source>
</evidence>
<feature type="region of interest" description="Disordered" evidence="2">
    <location>
        <begin position="480"/>
        <end position="508"/>
    </location>
</feature>
<reference evidence="4 5" key="1">
    <citation type="submission" date="2017-01" db="EMBL/GenBank/DDBJ databases">
        <title>Draft sequence of Acidihalobacter ferrooxidans strain DSM 14175 (strain V8).</title>
        <authorList>
            <person name="Khaleque H.N."/>
            <person name="Ramsay J.P."/>
            <person name="Murphy R.J.T."/>
            <person name="Kaksonen A.H."/>
            <person name="Boxall N.J."/>
            <person name="Watkin E.L.J."/>
        </authorList>
    </citation>
    <scope>NUCLEOTIDE SEQUENCE [LARGE SCALE GENOMIC DNA]</scope>
    <source>
        <strain evidence="4 5">V8</strain>
    </source>
</reference>
<feature type="domain" description="LysM" evidence="3">
    <location>
        <begin position="427"/>
        <end position="471"/>
    </location>
</feature>
<dbReference type="EMBL" id="CP019434">
    <property type="protein sequence ID" value="APZ44162.1"/>
    <property type="molecule type" value="Genomic_DNA"/>
</dbReference>
<dbReference type="SUPFAM" id="SSF53955">
    <property type="entry name" value="Lysozyme-like"/>
    <property type="match status" value="1"/>
</dbReference>
<dbReference type="InterPro" id="IPR036779">
    <property type="entry name" value="LysM_dom_sf"/>
</dbReference>
<evidence type="ECO:0000259" key="3">
    <source>
        <dbReference type="PROSITE" id="PS51782"/>
    </source>
</evidence>
<evidence type="ECO:0000256" key="2">
    <source>
        <dbReference type="SAM" id="MobiDB-lite"/>
    </source>
</evidence>
<dbReference type="GO" id="GO:0016020">
    <property type="term" value="C:membrane"/>
    <property type="evidence" value="ECO:0007669"/>
    <property type="project" value="InterPro"/>
</dbReference>
<feature type="domain" description="LysM" evidence="3">
    <location>
        <begin position="641"/>
        <end position="685"/>
    </location>
</feature>
<dbReference type="CDD" id="cd00118">
    <property type="entry name" value="LysM"/>
    <property type="match status" value="7"/>
</dbReference>
<dbReference type="Gene3D" id="1.10.530.10">
    <property type="match status" value="1"/>
</dbReference>
<dbReference type="Pfam" id="PF01476">
    <property type="entry name" value="LysM"/>
    <property type="match status" value="7"/>
</dbReference>
<dbReference type="InterPro" id="IPR000189">
    <property type="entry name" value="Transglyc_AS"/>
</dbReference>
<dbReference type="Gene3D" id="3.10.350.10">
    <property type="entry name" value="LysM domain"/>
    <property type="match status" value="7"/>
</dbReference>
<sequence>MLQVPLTQGQQQAVHQATSEETGLWAAIRANYGMPMDTDHTRVRQAIAMYTRYPQFLTRVSARAKPYLDYIVDQLRQRNMPLALALLPIVESGYDPYAYSSSNASGLWQLTAGTAEHFGVHINWWYDGRRSLYASTQAALDYLEQLHQQFGTWEWALAAYNSGAGTVQWAINYNKARGLPTDFWSLPLPAQTRFYVPKLIALMAIIANPEHYHVKLVPVPDKSTLQLVTLHHQIDLSLAARLSGVPLDKLRSLNAGYSRWATPPSGRYHLILPKTHAATFVEKLKSTPQAERVTWIRRRVHNGDTLGGFAYRYGTTVAVLRRINGLSGNLIRVGQELILPEGGGANVAAPQAAVAVQRPSRYRVRSGDSLWTIARRYGVSVANLRQWNHLSAAGVLSVGEVLRLHPAAAPVQAVAVQRGTGSNGAWSNITVTQGDTLSGLAQQYHTTYTALAKWNNMNPDQTLSPGMTLAVLVQPVSGGAASNTVASNPPAADPPPAPPRPVASSSGFTQVQVKAGDSLWLIAHRNGVTTQQLAKWNGLTGKSVLHPGMTLKLRAPAAVRSTAAVVSSQAAIDTSQTVTVQPGDSLWTIAAAHHISPAKLEALNNLTPNSVLHPGMILRLSAPATAESTAATVTPQAAATQTVTVQPGDSLWTIAAAHHISPAKLEALNNLTPNSVLHPGMTLRLSTPATAESTAATVTPQAAAKQTVTVQPGDSLWTIATAHHISLSRLEALNNLAPGAVLHPGMQLLV</sequence>
<dbReference type="Proteomes" id="UP000243807">
    <property type="component" value="Chromosome"/>
</dbReference>
<comment type="similarity">
    <text evidence="1">Belongs to the transglycosylase Slt family.</text>
</comment>
<dbReference type="PANTHER" id="PTHR33734">
    <property type="entry name" value="LYSM DOMAIN-CONTAINING GPI-ANCHORED PROTEIN 2"/>
    <property type="match status" value="1"/>
</dbReference>
<accession>A0A1P8UK69</accession>
<dbReference type="KEGG" id="afy:BW247_14555"/>
<dbReference type="GO" id="GO:0000270">
    <property type="term" value="P:peptidoglycan metabolic process"/>
    <property type="evidence" value="ECO:0007669"/>
    <property type="project" value="InterPro"/>
</dbReference>
<dbReference type="AlphaFoldDB" id="A0A1P8UK69"/>
<feature type="domain" description="LysM" evidence="3">
    <location>
        <begin position="509"/>
        <end position="553"/>
    </location>
</feature>